<comment type="similarity">
    <text evidence="1 5">Belongs to the importin alpha family.</text>
</comment>
<proteinExistence type="inferred from homology"/>
<evidence type="ECO:0000256" key="4">
    <source>
        <dbReference type="ARBA" id="ARBA00022927"/>
    </source>
</evidence>
<feature type="repeat" description="ARM" evidence="6">
    <location>
        <begin position="159"/>
        <end position="187"/>
    </location>
</feature>
<dbReference type="Pfam" id="PF16186">
    <property type="entry name" value="Arm_3"/>
    <property type="match status" value="1"/>
</dbReference>
<dbReference type="PROSITE" id="PS51214">
    <property type="entry name" value="IBB"/>
    <property type="match status" value="1"/>
</dbReference>
<dbReference type="Pfam" id="PF00514">
    <property type="entry name" value="Arm"/>
    <property type="match status" value="7"/>
</dbReference>
<evidence type="ECO:0000256" key="6">
    <source>
        <dbReference type="PROSITE-ProRule" id="PRU00259"/>
    </source>
</evidence>
<organism evidence="9">
    <name type="scientific">Cyprinus carpio</name>
    <name type="common">Common carp</name>
    <dbReference type="NCBI Taxonomy" id="7962"/>
    <lineage>
        <taxon>Eukaryota</taxon>
        <taxon>Metazoa</taxon>
        <taxon>Chordata</taxon>
        <taxon>Craniata</taxon>
        <taxon>Vertebrata</taxon>
        <taxon>Euteleostomi</taxon>
        <taxon>Actinopterygii</taxon>
        <taxon>Neopterygii</taxon>
        <taxon>Teleostei</taxon>
        <taxon>Ostariophysi</taxon>
        <taxon>Cypriniformes</taxon>
        <taxon>Cyprinidae</taxon>
        <taxon>Cyprininae</taxon>
        <taxon>Cyprinus</taxon>
    </lineage>
</organism>
<dbReference type="FunFam" id="1.25.10.10:FF:000009">
    <property type="entry name" value="Importin subunit alpha"/>
    <property type="match status" value="1"/>
</dbReference>
<dbReference type="RefSeq" id="XP_042588482.1">
    <property type="nucleotide sequence ID" value="XM_042732548.1"/>
</dbReference>
<dbReference type="PANTHER" id="PTHR23316">
    <property type="entry name" value="IMPORTIN ALPHA"/>
    <property type="match status" value="1"/>
</dbReference>
<feature type="repeat" description="ARM" evidence="6">
    <location>
        <begin position="244"/>
        <end position="286"/>
    </location>
</feature>
<dbReference type="Pfam" id="PF01749">
    <property type="entry name" value="IBB"/>
    <property type="match status" value="1"/>
</dbReference>
<gene>
    <name evidence="9" type="primary">LOC109061139</name>
</gene>
<dbReference type="InterPro" id="IPR002652">
    <property type="entry name" value="Importin-a_IBB"/>
</dbReference>
<feature type="domain" description="IBB" evidence="8">
    <location>
        <begin position="1"/>
        <end position="57"/>
    </location>
</feature>
<feature type="region of interest" description="Disordered" evidence="7">
    <location>
        <begin position="1"/>
        <end position="24"/>
    </location>
</feature>
<evidence type="ECO:0000256" key="5">
    <source>
        <dbReference type="PIRNR" id="PIRNR005673"/>
    </source>
</evidence>
<sequence>MPTENLSDKRMSKFKNKGKEPTKMRDRRIAECVELRKAHKVEGIMKRRNISSVGDEEPLSPEYNTDNKQVISEAIQEIVANVNNECPEKQRQGCQAARKLLSRERNPPLKEIVEAGLLTRFVEFLGRNDDPTLQFEAAWSLTNVASGTSWHTQQVVEHGAVPAFIALLASPMLNISEQAVWALGNIAGDGPSYRDALIDCGVIPALLARLTPDAPVGYLRNLTWTLSNLCRNKNPFPRFSAVQQMLPSIIQLLHHSDKSILSDACWAISYLTDGPNERIDVVIKTGVLPRLVELLGFEELAVTPALRSIGNIVSGSDLQTQAAIDAGVLSALPLLMRHPKSSVQKEAAWAVSNIAAGPCQQIQQLITCGLLAPLVDLLRNGDFKTQREAVWAVTNYTSGGTVDQVVHLVKCGALEAILNLLQAKDAKTVLVILDAINNIFLAAEKLGEVDKLCLLVEEVGGLDRIEFLQNHENNAVYRAAQALIEKYFSEDGDDQCLTTEATDSNFVFGASDVQKRFDF</sequence>
<keyword evidence="3" id="KW-0677">Repeat</keyword>
<dbReference type="InterPro" id="IPR000225">
    <property type="entry name" value="Armadillo"/>
</dbReference>
<dbReference type="PIRSF" id="PIRSF005673">
    <property type="entry name" value="Importin_alpha"/>
    <property type="match status" value="1"/>
</dbReference>
<evidence type="ECO:0000256" key="7">
    <source>
        <dbReference type="SAM" id="MobiDB-lite"/>
    </source>
</evidence>
<reference evidence="9" key="1">
    <citation type="submission" date="2025-08" db="UniProtKB">
        <authorList>
            <consortium name="RefSeq"/>
        </authorList>
    </citation>
    <scope>IDENTIFICATION</scope>
    <source>
        <tissue evidence="9">Muscle</tissue>
    </source>
</reference>
<protein>
    <recommendedName>
        <fullName evidence="5">Importin subunit alpha</fullName>
    </recommendedName>
</protein>
<dbReference type="PROSITE" id="PS50176">
    <property type="entry name" value="ARM_REPEAT"/>
    <property type="match status" value="2"/>
</dbReference>
<dbReference type="GeneID" id="109061139"/>
<dbReference type="InterPro" id="IPR024931">
    <property type="entry name" value="Importin_alpha"/>
</dbReference>
<dbReference type="GO" id="GO:0061608">
    <property type="term" value="F:nuclear import signal receptor activity"/>
    <property type="evidence" value="ECO:0007669"/>
    <property type="project" value="InterPro"/>
</dbReference>
<dbReference type="GO" id="GO:0006606">
    <property type="term" value="P:protein import into nucleus"/>
    <property type="evidence" value="ECO:0007669"/>
    <property type="project" value="InterPro"/>
</dbReference>
<accession>A0A9Q9WRY7</accession>
<evidence type="ECO:0000313" key="9">
    <source>
        <dbReference type="RefSeq" id="XP_042588482.1"/>
    </source>
</evidence>
<keyword evidence="4 5" id="KW-0653">Protein transport</keyword>
<dbReference type="InterPro" id="IPR032413">
    <property type="entry name" value="Arm_3"/>
</dbReference>
<dbReference type="Proteomes" id="UP001155660">
    <property type="component" value="Chromosome B10"/>
</dbReference>
<dbReference type="GO" id="GO:0005634">
    <property type="term" value="C:nucleus"/>
    <property type="evidence" value="ECO:0007669"/>
    <property type="project" value="UniProtKB-ARBA"/>
</dbReference>
<evidence type="ECO:0000256" key="1">
    <source>
        <dbReference type="ARBA" id="ARBA00010394"/>
    </source>
</evidence>
<keyword evidence="2 5" id="KW-0813">Transport</keyword>
<evidence type="ECO:0000256" key="2">
    <source>
        <dbReference type="ARBA" id="ARBA00022448"/>
    </source>
</evidence>
<evidence type="ECO:0000256" key="3">
    <source>
        <dbReference type="ARBA" id="ARBA00022737"/>
    </source>
</evidence>
<name>A0A9Q9WRY7_CYPCA</name>
<dbReference type="SMART" id="SM00185">
    <property type="entry name" value="ARM"/>
    <property type="match status" value="8"/>
</dbReference>
<evidence type="ECO:0000259" key="8">
    <source>
        <dbReference type="PROSITE" id="PS51214"/>
    </source>
</evidence>
<dbReference type="AlphaFoldDB" id="A0A9Q9WRY7"/>